<sequence length="1566" mass="168925">MDDILGLLHFRDFSALTKQQGQEQVAPPEELVSCCLPVLLQLHDSYGTPPSSLDALIARFPIEEVEACRYLGRIVAATANCRVSLSASTAAAVAAIAAKAAPSTCDAELIKHLANKKLPYTSNVGQQGDSDLAGSPSVSAGGVPDKMEPLLSSLWVYEGSLEPSNSALTEQSLETALRRFLMDVSAFAAAIAEPAVEQAILATGMNVWGPLLPVLLPLLYLSLPLESCSSLRATATAGGVRNGFQQQGLHQEGKGTNMSQSSAKVSGVHTDTSTLRPPAEESPCAAAEQRASAQIAANAAARITRRSALLLCNAAVSWLWSQSSGSAHGESSESPTGEVFSRLFHNPPHISPGFWAAKPFLSIILNSPTHEDALLVGSSCVQILLERLRSYSFPLCSYAALVLQYISSCSPCFSQLVFVSLCSPEVLLDPAPLALLQLSTLPSAEELMHAAASRAFSLGSLRGPLATTGKPESPHRKILPGDFGSLLKHKKGSPYLKAELLLNYYIFCFDYEQHQTRRLLVAASTRGEGPPQQVPDDAAVGESLELFLEEAIEETLQPLSNSVGAAPLPPYVAEPSSRVDLCSTRWGVFAVAEMVGLVNLDRVHALAANGLKATLARAILLGMKQSYLQAGTDSQKDAEMGSLTQVCSLMLGNSMRHQDTWGEMLQRLGTLLYSQVIGTLSQTSFESIHVGHFSTSEDAHAVLRNLLPRALSASPFLSLKGPNQSLFAYIFRCFLEACQAWKLHVLPPPQREPQQHKQETDAVSEILAAHISSAKASLLSALRPLVQVPLDDIQDSGAASSPAKRARQRDDDGEQGDILHDRPDELLSLQCLLFVCQCGREVFSALLCSPSREVLRKQGQGDGGGFFGLPYAGLQRWMHLVAAFVAFLENHTSPNALVLIPSLSSPLDYPAVLTALEHHVFPLLGAAGASPVTEVEVAVKEKDGLNCSCIAVMLLYLIARMHVLPYFRVSSSASPSFLSPVAGTSAFLSSYAGSALAQTKAPYTGPTLSHWMLRLFIEALQDCLPEAALFEGPPPLLSPSELISCGTLHPSSLAEADLVDPVCRLTASLALEFPACTWIGKNTLSASRASWSASSWLPSAAQVQHQVSLWIHRALTTESSMPAALETDSEMLQLYLQIEPLAGVAGAVCSLINKFFERDNNPTTASSPTLEWSPTNDDLPTELPSENIEKMGALAVHSWAFQGCVSPPRFKPAMLDAIYLCIVQNPLNLLLQLPANLIIRLLTSNVLARILLMLLMKLEAYAHMGPPTLPGRPPEPISAEEIIQLQETAVLQVVIEACCFAQDEGTWELLGRLLDRQANRRPQSLEALFTSGFPLEAVDNVCKNTKEVQRLLPLLCQLLRQNASCFWDINTGRDVVDATSRKDGAITLSVPSVQGEIVSDPVHGVRITTNQTTAIHPALAPLSRVDLCLFYLKCIVCVACDLRDNRPFPGDKRDTDPSFASENANAVFLEAIKHSELHESPTLSEFVAAAVPVIFPLFYTFPKLAALVSTFLAHRKLLRHDGNLKASPLLGSHGPHEFGPCVPKKRADEVLEQLEHDLSRVIELDL</sequence>
<evidence type="ECO:0000256" key="1">
    <source>
        <dbReference type="SAM" id="MobiDB-lite"/>
    </source>
</evidence>
<dbReference type="Proteomes" id="UP000030747">
    <property type="component" value="Unassembled WGS sequence"/>
</dbReference>
<dbReference type="EMBL" id="HG678272">
    <property type="protein sequence ID" value="CDJ45464.1"/>
    <property type="molecule type" value="Genomic_DNA"/>
</dbReference>
<protein>
    <submittedName>
        <fullName evidence="2">Uncharacterized protein</fullName>
    </submittedName>
</protein>
<dbReference type="VEuPathDB" id="ToxoDB:ETH2_1401800"/>
<dbReference type="RefSeq" id="XP_013236210.1">
    <property type="nucleotide sequence ID" value="XM_013380756.1"/>
</dbReference>
<dbReference type="OrthoDB" id="354262at2759"/>
<keyword evidence="3" id="KW-1185">Reference proteome</keyword>
<feature type="region of interest" description="Disordered" evidence="1">
    <location>
        <begin position="793"/>
        <end position="819"/>
    </location>
</feature>
<dbReference type="GeneID" id="25249314"/>
<proteinExistence type="predicted"/>
<feature type="region of interest" description="Disordered" evidence="1">
    <location>
        <begin position="121"/>
        <end position="143"/>
    </location>
</feature>
<feature type="region of interest" description="Disordered" evidence="1">
    <location>
        <begin position="248"/>
        <end position="287"/>
    </location>
</feature>
<organism evidence="2 3">
    <name type="scientific">Eimeria tenella</name>
    <name type="common">Coccidian parasite</name>
    <dbReference type="NCBI Taxonomy" id="5802"/>
    <lineage>
        <taxon>Eukaryota</taxon>
        <taxon>Sar</taxon>
        <taxon>Alveolata</taxon>
        <taxon>Apicomplexa</taxon>
        <taxon>Conoidasida</taxon>
        <taxon>Coccidia</taxon>
        <taxon>Eucoccidiorida</taxon>
        <taxon>Eimeriorina</taxon>
        <taxon>Eimeriidae</taxon>
        <taxon>Eimeria</taxon>
    </lineage>
</organism>
<evidence type="ECO:0000313" key="3">
    <source>
        <dbReference type="Proteomes" id="UP000030747"/>
    </source>
</evidence>
<name>U6LAA6_EIMTE</name>
<feature type="compositionally biased region" description="Polar residues" evidence="1">
    <location>
        <begin position="248"/>
        <end position="275"/>
    </location>
</feature>
<reference evidence="2" key="1">
    <citation type="submission" date="2013-10" db="EMBL/GenBank/DDBJ databases">
        <title>Genomic analysis of the causative agents of coccidiosis in chickens.</title>
        <authorList>
            <person name="Reid A.J."/>
            <person name="Blake D."/>
            <person name="Billington K."/>
            <person name="Browne H."/>
            <person name="Dunn M."/>
            <person name="Hung S."/>
            <person name="Kawahara F."/>
            <person name="Miranda-Saavedra D."/>
            <person name="Mourier T."/>
            <person name="Nagra H."/>
            <person name="Otto T.D."/>
            <person name="Rawlings N."/>
            <person name="Sanchez A."/>
            <person name="Sanders M."/>
            <person name="Subramaniam C."/>
            <person name="Tay Y."/>
            <person name="Dear P."/>
            <person name="Doerig C."/>
            <person name="Gruber A."/>
            <person name="Parkinson J."/>
            <person name="Shirley M."/>
            <person name="Wan K.L."/>
            <person name="Berriman M."/>
            <person name="Tomley F."/>
            <person name="Pain A."/>
        </authorList>
    </citation>
    <scope>NUCLEOTIDE SEQUENCE [LARGE SCALE GENOMIC DNA]</scope>
    <source>
        <strain evidence="2">Houghton</strain>
    </source>
</reference>
<dbReference type="VEuPathDB" id="ToxoDB:ETH_00000440"/>
<accession>U6LAA6</accession>
<gene>
    <name evidence="2" type="ORF">ETH_00000440</name>
</gene>
<evidence type="ECO:0000313" key="2">
    <source>
        <dbReference type="EMBL" id="CDJ45464.1"/>
    </source>
</evidence>
<reference evidence="2" key="2">
    <citation type="submission" date="2013-10" db="EMBL/GenBank/DDBJ databases">
        <authorList>
            <person name="Aslett M."/>
        </authorList>
    </citation>
    <scope>NUCLEOTIDE SEQUENCE [LARGE SCALE GENOMIC DNA]</scope>
    <source>
        <strain evidence="2">Houghton</strain>
    </source>
</reference>